<dbReference type="Gene3D" id="1.50.10.10">
    <property type="match status" value="1"/>
</dbReference>
<keyword evidence="5" id="KW-1185">Reference proteome</keyword>
<dbReference type="InterPro" id="IPR020464">
    <property type="entry name" value="LanC-like_prot_euk"/>
</dbReference>
<organism evidence="4 5">
    <name type="scientific">Eptatretus burgeri</name>
    <name type="common">Inshore hagfish</name>
    <dbReference type="NCBI Taxonomy" id="7764"/>
    <lineage>
        <taxon>Eukaryota</taxon>
        <taxon>Metazoa</taxon>
        <taxon>Chordata</taxon>
        <taxon>Craniata</taxon>
        <taxon>Vertebrata</taxon>
        <taxon>Cyclostomata</taxon>
        <taxon>Myxini</taxon>
        <taxon>Myxiniformes</taxon>
        <taxon>Myxinidae</taxon>
        <taxon>Eptatretinae</taxon>
        <taxon>Eptatretus</taxon>
    </lineage>
</organism>
<keyword evidence="3" id="KW-0479">Metal-binding</keyword>
<dbReference type="Pfam" id="PF05147">
    <property type="entry name" value="LANC_like"/>
    <property type="match status" value="1"/>
</dbReference>
<evidence type="ECO:0000256" key="1">
    <source>
        <dbReference type="ARBA" id="ARBA00007179"/>
    </source>
</evidence>
<feature type="binding site" evidence="3">
    <location>
        <position position="278"/>
    </location>
    <ligand>
        <name>Zn(2+)</name>
        <dbReference type="ChEBI" id="CHEBI:29105"/>
    </ligand>
</feature>
<feature type="binding site" evidence="3">
    <location>
        <position position="232"/>
    </location>
    <ligand>
        <name>Zn(2+)</name>
        <dbReference type="ChEBI" id="CHEBI:29105"/>
    </ligand>
</feature>
<proteinExistence type="inferred from homology"/>
<name>A0A8C4QYP8_EPTBU</name>
<dbReference type="PRINTS" id="PR01950">
    <property type="entry name" value="LANCSUPER"/>
</dbReference>
<dbReference type="PANTHER" id="PTHR12736:SF7">
    <property type="entry name" value="LANC-LIKE PROTEIN 3"/>
    <property type="match status" value="1"/>
</dbReference>
<dbReference type="Ensembl" id="ENSEBUT00000023128.1">
    <property type="protein sequence ID" value="ENSEBUP00000022552.1"/>
    <property type="gene ID" value="ENSEBUG00000013896.1"/>
</dbReference>
<protein>
    <recommendedName>
        <fullName evidence="2">LanC-like protein 3</fullName>
    </recommendedName>
</protein>
<reference evidence="4" key="2">
    <citation type="submission" date="2025-09" db="UniProtKB">
        <authorList>
            <consortium name="Ensembl"/>
        </authorList>
    </citation>
    <scope>IDENTIFICATION</scope>
</reference>
<feature type="binding site" evidence="3">
    <location>
        <position position="279"/>
    </location>
    <ligand>
        <name>Zn(2+)</name>
        <dbReference type="ChEBI" id="CHEBI:29105"/>
    </ligand>
</feature>
<dbReference type="SMART" id="SM01260">
    <property type="entry name" value="LANC_like"/>
    <property type="match status" value="1"/>
</dbReference>
<evidence type="ECO:0000256" key="3">
    <source>
        <dbReference type="PIRSR" id="PIRSR607822-1"/>
    </source>
</evidence>
<evidence type="ECO:0000313" key="5">
    <source>
        <dbReference type="Proteomes" id="UP000694388"/>
    </source>
</evidence>
<dbReference type="PRINTS" id="PR01951">
    <property type="entry name" value="LANCEUKARYTE"/>
</dbReference>
<dbReference type="GeneTree" id="ENSGT00530000063186"/>
<evidence type="ECO:0000313" key="4">
    <source>
        <dbReference type="Ensembl" id="ENSEBUP00000022552.1"/>
    </source>
</evidence>
<dbReference type="SUPFAM" id="SSF158745">
    <property type="entry name" value="LanC-like"/>
    <property type="match status" value="1"/>
</dbReference>
<dbReference type="PANTHER" id="PTHR12736">
    <property type="entry name" value="LANC-LIKE PROTEIN"/>
    <property type="match status" value="1"/>
</dbReference>
<comment type="similarity">
    <text evidence="1">Belongs to the LanC-like protein family.</text>
</comment>
<dbReference type="AlphaFoldDB" id="A0A8C4QYP8"/>
<dbReference type="InterPro" id="IPR007822">
    <property type="entry name" value="LANC-like"/>
</dbReference>
<dbReference type="Proteomes" id="UP000694388">
    <property type="component" value="Unplaced"/>
</dbReference>
<dbReference type="FunFam" id="1.50.10.10:FF:000012">
    <property type="entry name" value="LanC-like protein 3"/>
    <property type="match status" value="1"/>
</dbReference>
<accession>A0A8C4QYP8</accession>
<sequence length="357" mass="39558">MYVGTPGVAYALYRAARSGLFPTSEATAFFERARILADVAVHWADSERDPKTRAGFLLGGAGAYLVSALLNNLCGKMDEVRKYVDRYASLSRVCEPMSFLSCGSDEFFVGRAGYLMGALILQRDTGIEVLPPNQAALLCRTMVESGRQYSARVQSLSPLMFSYYDVEYLGAAHGLAAILQVLLLHEKLLSEAECSLVWASVDFLLMLERDGNWPPVMCEQIGSDDDQLVHWCHGAPGVALLFVKAYQLSGRPQYLAACERAAQCVWNKGLLRKGPGTCHGVSGSGYLFLVLYRLTQDPKYFYRAYRFMEFMFTEEFCRGARTPDSPYSLFEGLAGTACFLLDLIKPDGAEFPLYATL</sequence>
<dbReference type="GO" id="GO:0046872">
    <property type="term" value="F:metal ion binding"/>
    <property type="evidence" value="ECO:0007669"/>
    <property type="project" value="UniProtKB-KW"/>
</dbReference>
<dbReference type="CDD" id="cd04794">
    <property type="entry name" value="euk_LANCL"/>
    <property type="match status" value="1"/>
</dbReference>
<dbReference type="GO" id="GO:0031179">
    <property type="term" value="P:peptide modification"/>
    <property type="evidence" value="ECO:0007669"/>
    <property type="project" value="InterPro"/>
</dbReference>
<dbReference type="GO" id="GO:0005975">
    <property type="term" value="P:carbohydrate metabolic process"/>
    <property type="evidence" value="ECO:0007669"/>
    <property type="project" value="InterPro"/>
</dbReference>
<dbReference type="OMA" id="YQEGCGE"/>
<reference evidence="4" key="1">
    <citation type="submission" date="2025-08" db="UniProtKB">
        <authorList>
            <consortium name="Ensembl"/>
        </authorList>
    </citation>
    <scope>IDENTIFICATION</scope>
</reference>
<keyword evidence="3" id="KW-0862">Zinc</keyword>
<dbReference type="InterPro" id="IPR012341">
    <property type="entry name" value="6hp_glycosidase-like_sf"/>
</dbReference>
<evidence type="ECO:0000256" key="2">
    <source>
        <dbReference type="ARBA" id="ARBA00074153"/>
    </source>
</evidence>
<dbReference type="GO" id="GO:0005886">
    <property type="term" value="C:plasma membrane"/>
    <property type="evidence" value="ECO:0007669"/>
    <property type="project" value="TreeGrafter"/>
</dbReference>